<feature type="compositionally biased region" description="Low complexity" evidence="6">
    <location>
        <begin position="40"/>
        <end position="59"/>
    </location>
</feature>
<feature type="transmembrane region" description="Helical" evidence="5">
    <location>
        <begin position="184"/>
        <end position="206"/>
    </location>
</feature>
<evidence type="ECO:0000256" key="4">
    <source>
        <dbReference type="ARBA" id="ARBA00023136"/>
    </source>
</evidence>
<feature type="region of interest" description="Disordered" evidence="6">
    <location>
        <begin position="1"/>
        <end position="83"/>
    </location>
</feature>
<keyword evidence="2 5" id="KW-0812">Transmembrane</keyword>
<organism evidence="7">
    <name type="scientific">Menopon gallinae</name>
    <name type="common">poultry shaft louse</name>
    <dbReference type="NCBI Taxonomy" id="328185"/>
    <lineage>
        <taxon>Eukaryota</taxon>
        <taxon>Metazoa</taxon>
        <taxon>Ecdysozoa</taxon>
        <taxon>Arthropoda</taxon>
        <taxon>Hexapoda</taxon>
        <taxon>Insecta</taxon>
        <taxon>Pterygota</taxon>
        <taxon>Neoptera</taxon>
        <taxon>Paraneoptera</taxon>
        <taxon>Psocodea</taxon>
        <taxon>Troctomorpha</taxon>
        <taxon>Phthiraptera</taxon>
        <taxon>Amblycera</taxon>
        <taxon>Menoponidae</taxon>
        <taxon>Menopon</taxon>
    </lineage>
</organism>
<comment type="subcellular location">
    <subcellularLocation>
        <location evidence="1 5">Membrane</location>
        <topology evidence="1 5">Multi-pass membrane protein</topology>
    </subcellularLocation>
</comment>
<dbReference type="Pfam" id="PF04144">
    <property type="entry name" value="SCAMP"/>
    <property type="match status" value="1"/>
</dbReference>
<keyword evidence="4 5" id="KW-0472">Membrane</keyword>
<evidence type="ECO:0000256" key="2">
    <source>
        <dbReference type="ARBA" id="ARBA00022692"/>
    </source>
</evidence>
<evidence type="ECO:0000313" key="7">
    <source>
        <dbReference type="EMBL" id="KAL0270743.1"/>
    </source>
</evidence>
<proteinExistence type="inferred from homology"/>
<feature type="compositionally biased region" description="Polar residues" evidence="6">
    <location>
        <begin position="14"/>
        <end position="35"/>
    </location>
</feature>
<sequence length="350" mass="39055">MSGFEDNFFENTDDNPFNDPSVTAVTHHTAKNQSGLEGYAPFSGSQPSAAAGPPAAGPAIMHPTTQDVSPTPPQYNKSGQQQVPNYTFEELERQKRELDIKKAMLDEREERLRNSTHNVRKNNWPPLPDNFCVQPCFYQDINVDIQPVFQRVVRHLYYVWLFHGCVLVLNVLGGLALLVHDGDFVTFGVGILYLIIFTPFSFLCWYRPAYKAFRDDSSLNFMVFFFVFFFQFIVTAVLAFGIAGAGACGIAKVISCFSPGEGKTLTAGRIVVGIIVLFVALAFLTLAAAEMFLLTKIHRIYRSSGASVAKAQMEFTKEFLRNEHVQSATTDVAAATLRAQMDGFQQPNRY</sequence>
<keyword evidence="3 5" id="KW-1133">Transmembrane helix</keyword>
<dbReference type="GO" id="GO:0032588">
    <property type="term" value="C:trans-Golgi network membrane"/>
    <property type="evidence" value="ECO:0007669"/>
    <property type="project" value="TreeGrafter"/>
</dbReference>
<gene>
    <name evidence="7" type="ORF">PYX00_008046</name>
</gene>
<dbReference type="InterPro" id="IPR007273">
    <property type="entry name" value="SCAMP"/>
</dbReference>
<protein>
    <recommendedName>
        <fullName evidence="5">Secretory carrier-associated membrane protein</fullName>
        <shortName evidence="5">Secretory carrier membrane protein</shortName>
    </recommendedName>
</protein>
<feature type="compositionally biased region" description="Polar residues" evidence="6">
    <location>
        <begin position="63"/>
        <end position="83"/>
    </location>
</feature>
<name>A0AAW2HLJ2_9NEOP</name>
<evidence type="ECO:0000256" key="1">
    <source>
        <dbReference type="ARBA" id="ARBA00004141"/>
    </source>
</evidence>
<feature type="transmembrane region" description="Helical" evidence="5">
    <location>
        <begin position="218"/>
        <end position="247"/>
    </location>
</feature>
<reference evidence="7" key="1">
    <citation type="journal article" date="2024" name="Gigascience">
        <title>Chromosome-level genome of the poultry shaft louse Menopon gallinae provides insight into the host-switching and adaptive evolution of parasitic lice.</title>
        <authorList>
            <person name="Xu Y."/>
            <person name="Ma L."/>
            <person name="Liu S."/>
            <person name="Liang Y."/>
            <person name="Liu Q."/>
            <person name="He Z."/>
            <person name="Tian L."/>
            <person name="Duan Y."/>
            <person name="Cai W."/>
            <person name="Li H."/>
            <person name="Song F."/>
        </authorList>
    </citation>
    <scope>NUCLEOTIDE SEQUENCE</scope>
    <source>
        <strain evidence="7">Cailab_2023a</strain>
    </source>
</reference>
<dbReference type="EMBL" id="JARGDH010000004">
    <property type="protein sequence ID" value="KAL0270743.1"/>
    <property type="molecule type" value="Genomic_DNA"/>
</dbReference>
<dbReference type="GO" id="GO:0015031">
    <property type="term" value="P:protein transport"/>
    <property type="evidence" value="ECO:0007669"/>
    <property type="project" value="InterPro"/>
</dbReference>
<evidence type="ECO:0000256" key="6">
    <source>
        <dbReference type="SAM" id="MobiDB-lite"/>
    </source>
</evidence>
<feature type="transmembrane region" description="Helical" evidence="5">
    <location>
        <begin position="267"/>
        <end position="294"/>
    </location>
</feature>
<comment type="caution">
    <text evidence="7">The sequence shown here is derived from an EMBL/GenBank/DDBJ whole genome shotgun (WGS) entry which is preliminary data.</text>
</comment>
<keyword evidence="5" id="KW-0813">Transport</keyword>
<dbReference type="PANTHER" id="PTHR10687:SF2">
    <property type="entry name" value="SECRETORY CARRIER-ASSOCIATED MEMBRANE PROTEIN"/>
    <property type="match status" value="1"/>
</dbReference>
<evidence type="ECO:0000256" key="3">
    <source>
        <dbReference type="ARBA" id="ARBA00022989"/>
    </source>
</evidence>
<dbReference type="GO" id="GO:0055038">
    <property type="term" value="C:recycling endosome membrane"/>
    <property type="evidence" value="ECO:0007669"/>
    <property type="project" value="TreeGrafter"/>
</dbReference>
<evidence type="ECO:0000256" key="5">
    <source>
        <dbReference type="RuleBase" id="RU363122"/>
    </source>
</evidence>
<dbReference type="PANTHER" id="PTHR10687">
    <property type="entry name" value="SECRETORY CARRIER-ASSOCIATED MEMBRANE PROTEIN SCAMP"/>
    <property type="match status" value="1"/>
</dbReference>
<dbReference type="AlphaFoldDB" id="A0AAW2HLJ2"/>
<accession>A0AAW2HLJ2</accession>
<comment type="similarity">
    <text evidence="5">Belongs to the SCAMP family.</text>
</comment>
<feature type="transmembrane region" description="Helical" evidence="5">
    <location>
        <begin position="156"/>
        <end position="178"/>
    </location>
</feature>